<evidence type="ECO:0000313" key="1">
    <source>
        <dbReference type="EMBL" id="TGE20989.1"/>
    </source>
</evidence>
<sequence length="135" mass="15551">MLTPYSSQALSVLLALLPDLAPLVTLEQDHFELTQVAPAGWELIVSSAEDELTVYFADHHRHFGWHEGDPSDDATAAAEYIRLLRAGELVLLVWYKGQEMVSCWPMEATENPVPPTWFQRWLRRKQTYLLKQWAE</sequence>
<accession>A0A4Z0PUM7</accession>
<organism evidence="1 2">
    <name type="scientific">Hymenobacter metallicola</name>
    <dbReference type="NCBI Taxonomy" id="2563114"/>
    <lineage>
        <taxon>Bacteria</taxon>
        <taxon>Pseudomonadati</taxon>
        <taxon>Bacteroidota</taxon>
        <taxon>Cytophagia</taxon>
        <taxon>Cytophagales</taxon>
        <taxon>Hymenobacteraceae</taxon>
        <taxon>Hymenobacter</taxon>
    </lineage>
</organism>
<dbReference type="EMBL" id="SRMB01000008">
    <property type="protein sequence ID" value="TGE20989.1"/>
    <property type="molecule type" value="Genomic_DNA"/>
</dbReference>
<dbReference type="AlphaFoldDB" id="A0A4Z0PUM7"/>
<proteinExistence type="predicted"/>
<keyword evidence="2" id="KW-1185">Reference proteome</keyword>
<protein>
    <submittedName>
        <fullName evidence="1">Uncharacterized protein</fullName>
    </submittedName>
</protein>
<name>A0A4Z0PUM7_9BACT</name>
<gene>
    <name evidence="1" type="ORF">E5K02_24815</name>
</gene>
<comment type="caution">
    <text evidence="1">The sequence shown here is derived from an EMBL/GenBank/DDBJ whole genome shotgun (WGS) entry which is preliminary data.</text>
</comment>
<evidence type="ECO:0000313" key="2">
    <source>
        <dbReference type="Proteomes" id="UP000298471"/>
    </source>
</evidence>
<dbReference type="RefSeq" id="WP_135399141.1">
    <property type="nucleotide sequence ID" value="NZ_SRMB01000008.1"/>
</dbReference>
<dbReference type="Proteomes" id="UP000298471">
    <property type="component" value="Unassembled WGS sequence"/>
</dbReference>
<reference evidence="1 2" key="1">
    <citation type="submission" date="2019-04" db="EMBL/GenBank/DDBJ databases">
        <authorList>
            <person name="Feng G."/>
            <person name="Zhang J."/>
            <person name="Zhu H."/>
        </authorList>
    </citation>
    <scope>NUCLEOTIDE SEQUENCE [LARGE SCALE GENOMIC DNA]</scope>
    <source>
        <strain evidence="1 2">9PBR-1</strain>
    </source>
</reference>
<dbReference type="OrthoDB" id="886303at2"/>